<sequence length="454" mass="46740">MITSLMQVEAAPQTRLKSKVSTAQTAVAAYQSVNSKLAAFKTAADNLGQLSTWRGIKATSSSTAVTATAVTGTNGAAGTTTFNVKNLATSQISTARVPGTGDIVDADTITITVGPLDGSMEADGTTPKDKTVTIDVSKDKTAAGVASAINAAGLGVKAALVSTGTSDKILQLSGVKTGADNKFDVSGLGTSSTTVELRDVATAGNALLQIGGGDSDPSGAGYDVTSTNNTFTGLMPGVSITVSKVEDNVTVTAAADVTGIADKFQALVDAANATLSEISSQTAYDASTKRGSPLTGDFAVRNMSQTILGAISQGLSYQDPNWVKPDNDPDAKPDMIDFGSLSKMGISLSSTGRLTFDTTKFQNGYAENADAIQAAGIGFADNMENMAIGMTTNVKSVITGRNSEIDRVTEQIENWDIRLAARKLALQRQYADLETSLGKLKNQSTWLAGQLSGL</sequence>
<keyword evidence="8" id="KW-0966">Cell projection</keyword>
<comment type="caution">
    <text evidence="8">The sequence shown here is derived from an EMBL/GenBank/DDBJ whole genome shotgun (WGS) entry which is preliminary data.</text>
</comment>
<dbReference type="Pfam" id="PF02465">
    <property type="entry name" value="FliD_N"/>
    <property type="match status" value="1"/>
</dbReference>
<evidence type="ECO:0000256" key="2">
    <source>
        <dbReference type="ARBA" id="ARBA00011255"/>
    </source>
</evidence>
<dbReference type="Pfam" id="PF07195">
    <property type="entry name" value="FliD_C"/>
    <property type="match status" value="1"/>
</dbReference>
<keyword evidence="8" id="KW-0282">Flagellum</keyword>
<dbReference type="Proteomes" id="UP001523216">
    <property type="component" value="Unassembled WGS sequence"/>
</dbReference>
<evidence type="ECO:0000256" key="3">
    <source>
        <dbReference type="ARBA" id="ARBA00023054"/>
    </source>
</evidence>
<protein>
    <recommendedName>
        <fullName evidence="5">Flagellar hook-associated protein 2</fullName>
        <shortName evidence="5">HAP2</shortName>
    </recommendedName>
    <alternativeName>
        <fullName evidence="5">Flagellar cap protein</fullName>
    </alternativeName>
</protein>
<dbReference type="PANTHER" id="PTHR30288:SF0">
    <property type="entry name" value="FLAGELLAR HOOK-ASSOCIATED PROTEIN 2"/>
    <property type="match status" value="1"/>
</dbReference>
<keyword evidence="5" id="KW-0964">Secreted</keyword>
<feature type="domain" description="Flagellar hook-associated protein 2 N-terminal" evidence="6">
    <location>
        <begin position="1"/>
        <end position="91"/>
    </location>
</feature>
<evidence type="ECO:0000256" key="4">
    <source>
        <dbReference type="ARBA" id="ARBA00023143"/>
    </source>
</evidence>
<dbReference type="EMBL" id="JAMQOL010000008">
    <property type="protein sequence ID" value="MCM4077217.1"/>
    <property type="molecule type" value="Genomic_DNA"/>
</dbReference>
<keyword evidence="8" id="KW-0969">Cilium</keyword>
<keyword evidence="9" id="KW-1185">Reference proteome</keyword>
<evidence type="ECO:0000259" key="7">
    <source>
        <dbReference type="Pfam" id="PF07195"/>
    </source>
</evidence>
<dbReference type="InterPro" id="IPR010809">
    <property type="entry name" value="FliD_C"/>
</dbReference>
<comment type="subcellular location">
    <subcellularLocation>
        <location evidence="5">Secreted</location>
    </subcellularLocation>
    <subcellularLocation>
        <location evidence="5">Bacterial flagellum</location>
    </subcellularLocation>
</comment>
<evidence type="ECO:0000313" key="9">
    <source>
        <dbReference type="Proteomes" id="UP001523216"/>
    </source>
</evidence>
<organism evidence="8 9">
    <name type="scientific">Paractinoplanes hotanensis</name>
    <dbReference type="NCBI Taxonomy" id="2906497"/>
    <lineage>
        <taxon>Bacteria</taxon>
        <taxon>Bacillati</taxon>
        <taxon>Actinomycetota</taxon>
        <taxon>Actinomycetes</taxon>
        <taxon>Micromonosporales</taxon>
        <taxon>Micromonosporaceae</taxon>
        <taxon>Paractinoplanes</taxon>
    </lineage>
</organism>
<comment type="function">
    <text evidence="5">Required for morphogenesis and for the elongation of the flagellar filament by facilitating polymerization of the flagellin monomers at the tip of growing filament. Forms a capping structure, which prevents flagellin subunits (transported through the central channel of the flagellum) from leaking out without polymerization at the distal end.</text>
</comment>
<evidence type="ECO:0000259" key="6">
    <source>
        <dbReference type="Pfam" id="PF02465"/>
    </source>
</evidence>
<accession>A0ABT0XU05</accession>
<comment type="similarity">
    <text evidence="1 5">Belongs to the FliD family.</text>
</comment>
<reference evidence="8 9" key="1">
    <citation type="submission" date="2022-06" db="EMBL/GenBank/DDBJ databases">
        <title>Actinoplanes abujensis sp. nov., isolated from Nigerian arid soil.</title>
        <authorList>
            <person name="Ding P."/>
        </authorList>
    </citation>
    <scope>NUCLEOTIDE SEQUENCE [LARGE SCALE GENOMIC DNA]</scope>
    <source>
        <strain evidence="9">TRM88002</strain>
    </source>
</reference>
<gene>
    <name evidence="8" type="primary">fliD</name>
    <name evidence="8" type="ORF">LXN57_06525</name>
</gene>
<dbReference type="InterPro" id="IPR040026">
    <property type="entry name" value="FliD"/>
</dbReference>
<feature type="domain" description="Flagellar hook-associated protein 2 C-terminal" evidence="7">
    <location>
        <begin position="221"/>
        <end position="441"/>
    </location>
</feature>
<evidence type="ECO:0000313" key="8">
    <source>
        <dbReference type="EMBL" id="MCM4077217.1"/>
    </source>
</evidence>
<comment type="subunit">
    <text evidence="2 5">Homopentamer.</text>
</comment>
<name>A0ABT0XU05_9ACTN</name>
<dbReference type="PANTHER" id="PTHR30288">
    <property type="entry name" value="FLAGELLAR CAP/ASSEMBLY PROTEIN FLID"/>
    <property type="match status" value="1"/>
</dbReference>
<dbReference type="InterPro" id="IPR003481">
    <property type="entry name" value="FliD_N"/>
</dbReference>
<keyword evidence="4 5" id="KW-0975">Bacterial flagellum</keyword>
<proteinExistence type="inferred from homology"/>
<evidence type="ECO:0000256" key="1">
    <source>
        <dbReference type="ARBA" id="ARBA00009764"/>
    </source>
</evidence>
<evidence type="ECO:0000256" key="5">
    <source>
        <dbReference type="RuleBase" id="RU362066"/>
    </source>
</evidence>
<keyword evidence="3" id="KW-0175">Coiled coil</keyword>